<dbReference type="PROSITE" id="PS51450">
    <property type="entry name" value="LRR"/>
    <property type="match status" value="1"/>
</dbReference>
<keyword evidence="4" id="KW-0378">Hydrolase</keyword>
<dbReference type="Pfam" id="PF23282">
    <property type="entry name" value="WHD_ROQ1"/>
    <property type="match status" value="1"/>
</dbReference>
<dbReference type="SUPFAM" id="SSF52200">
    <property type="entry name" value="Toll/Interleukin receptor TIR domain"/>
    <property type="match status" value="1"/>
</dbReference>
<dbReference type="SMART" id="SM00255">
    <property type="entry name" value="TIR"/>
    <property type="match status" value="1"/>
</dbReference>
<dbReference type="Gene3D" id="3.40.50.10140">
    <property type="entry name" value="Toll/interleukin-1 receptor homology (TIR) domain"/>
    <property type="match status" value="1"/>
</dbReference>
<name>A0ABY9DW03_VITVI</name>
<dbReference type="Pfam" id="PF01582">
    <property type="entry name" value="TIR"/>
    <property type="match status" value="1"/>
</dbReference>
<evidence type="ECO:0000256" key="3">
    <source>
        <dbReference type="ARBA" id="ARBA00022737"/>
    </source>
</evidence>
<protein>
    <recommendedName>
        <fullName evidence="1">ADP-ribosyl cyclase/cyclic ADP-ribose hydrolase</fullName>
        <ecNumber evidence="1">3.2.2.6</ecNumber>
    </recommendedName>
</protein>
<dbReference type="InterPro" id="IPR002182">
    <property type="entry name" value="NB-ARC"/>
</dbReference>
<evidence type="ECO:0000256" key="4">
    <source>
        <dbReference type="ARBA" id="ARBA00022801"/>
    </source>
</evidence>
<dbReference type="Proteomes" id="UP001227230">
    <property type="component" value="Chromosome 18"/>
</dbReference>
<dbReference type="InterPro" id="IPR000157">
    <property type="entry name" value="TIR_dom"/>
</dbReference>
<dbReference type="Pfam" id="PF23598">
    <property type="entry name" value="LRR_14"/>
    <property type="match status" value="2"/>
</dbReference>
<dbReference type="InterPro" id="IPR001611">
    <property type="entry name" value="Leu-rich_rpt"/>
</dbReference>
<keyword evidence="5" id="KW-0611">Plant defense</keyword>
<organism evidence="10 11">
    <name type="scientific">Vitis vinifera</name>
    <name type="common">Grape</name>
    <dbReference type="NCBI Taxonomy" id="29760"/>
    <lineage>
        <taxon>Eukaryota</taxon>
        <taxon>Viridiplantae</taxon>
        <taxon>Streptophyta</taxon>
        <taxon>Embryophyta</taxon>
        <taxon>Tracheophyta</taxon>
        <taxon>Spermatophyta</taxon>
        <taxon>Magnoliopsida</taxon>
        <taxon>eudicotyledons</taxon>
        <taxon>Gunneridae</taxon>
        <taxon>Pentapetalae</taxon>
        <taxon>rosids</taxon>
        <taxon>Vitales</taxon>
        <taxon>Vitaceae</taxon>
        <taxon>Viteae</taxon>
        <taxon>Vitis</taxon>
    </lineage>
</organism>
<accession>A0ABY9DW03</accession>
<dbReference type="InterPro" id="IPR058192">
    <property type="entry name" value="WHD_ROQ1-like"/>
</dbReference>
<evidence type="ECO:0000313" key="10">
    <source>
        <dbReference type="EMBL" id="WKA11331.1"/>
    </source>
</evidence>
<dbReference type="PRINTS" id="PR00364">
    <property type="entry name" value="DISEASERSIST"/>
</dbReference>
<dbReference type="InterPro" id="IPR045344">
    <property type="entry name" value="C-JID"/>
</dbReference>
<dbReference type="InterPro" id="IPR003591">
    <property type="entry name" value="Leu-rich_rpt_typical-subtyp"/>
</dbReference>
<dbReference type="Gene3D" id="1.10.8.430">
    <property type="entry name" value="Helical domain of apoptotic protease-activating factors"/>
    <property type="match status" value="1"/>
</dbReference>
<dbReference type="InterPro" id="IPR035897">
    <property type="entry name" value="Toll_tir_struct_dom_sf"/>
</dbReference>
<evidence type="ECO:0000256" key="7">
    <source>
        <dbReference type="ARBA" id="ARBA00047304"/>
    </source>
</evidence>
<dbReference type="PANTHER" id="PTHR11017">
    <property type="entry name" value="LEUCINE-RICH REPEAT-CONTAINING PROTEIN"/>
    <property type="match status" value="1"/>
</dbReference>
<evidence type="ECO:0000256" key="8">
    <source>
        <dbReference type="SAM" id="MobiDB-lite"/>
    </source>
</evidence>
<keyword evidence="2" id="KW-0433">Leucine-rich repeat</keyword>
<dbReference type="InterPro" id="IPR044974">
    <property type="entry name" value="Disease_R_plants"/>
</dbReference>
<keyword evidence="3" id="KW-0677">Repeat</keyword>
<evidence type="ECO:0000256" key="6">
    <source>
        <dbReference type="ARBA" id="ARBA00023027"/>
    </source>
</evidence>
<dbReference type="EMBL" id="CP126665">
    <property type="protein sequence ID" value="WKA11331.1"/>
    <property type="molecule type" value="Genomic_DNA"/>
</dbReference>
<dbReference type="Gene3D" id="3.40.50.300">
    <property type="entry name" value="P-loop containing nucleotide triphosphate hydrolases"/>
    <property type="match status" value="1"/>
</dbReference>
<dbReference type="InterPro" id="IPR027417">
    <property type="entry name" value="P-loop_NTPase"/>
</dbReference>
<dbReference type="SUPFAM" id="SSF52058">
    <property type="entry name" value="L domain-like"/>
    <property type="match status" value="1"/>
</dbReference>
<evidence type="ECO:0000256" key="2">
    <source>
        <dbReference type="ARBA" id="ARBA00022614"/>
    </source>
</evidence>
<keyword evidence="11" id="KW-1185">Reference proteome</keyword>
<evidence type="ECO:0000256" key="1">
    <source>
        <dbReference type="ARBA" id="ARBA00011982"/>
    </source>
</evidence>
<dbReference type="Pfam" id="PF20160">
    <property type="entry name" value="C-JID"/>
    <property type="match status" value="1"/>
</dbReference>
<evidence type="ECO:0000256" key="5">
    <source>
        <dbReference type="ARBA" id="ARBA00022821"/>
    </source>
</evidence>
<feature type="domain" description="TIR" evidence="9">
    <location>
        <begin position="18"/>
        <end position="182"/>
    </location>
</feature>
<sequence>MASSTQKPSSSSTSIRKHKFEVFLSFRGEDTRYNFTDHLFVNLDRKGINTFRDDRLERGEEITSELLKTIEESRISVVVFSKNYAHSKWCLDELAKIMECKEKMEQIVLPVFYHVDPSDVEEQTGSFGEAFSIHERNVDEKKMQRWRASLTAASNLSGYHVKNDGYESEIIKEIADDIHRKLDHKILDVGQHMVGMDAHLEELKSLINIGLNDIRMVGIYGLGGIGKTTIAKYICNEISYEFESISFLENVREKSKATFGLLQLQEQLLDNVLKSKNKIKLSSIPEGINVIKNRVCSKKVLIVLDDVDCSDQLNALAGNCDWFGFGSRIIITTRDKHVLRVHQVHALYKAKGLKYEEAIQLFSWNAFKTNRPIESYASLSERAVGCVKGLPLALKVLGSFLFSKTEAEWESALEKLKRKPNMEVQNALRISFDGLDETEQELFLDIACFFKGQPKDISTRILYACHFHPEVGMRVLSDKCLITLSGRFIWMHDLLQEMGREIVRQTSPKEPGKWSRLWDPEDIYRVLTRNTGTKTIEGIILDLNMPKSKQIEFTAEAFKMMKELRLLKVHQDAEYAGTEGQAVTAPKVHFSGDFEFPSYELRYLQWDGYPLESLPSNFHGEELVELKFRSSNIKQLFQENKLLEKLKVIDLSHSQHLIEIPNISNAPNLEILILEWCYNFESLPSDIYKLNYLANLCCSRCRKLKNFPKIKEDMERLRELHLNYTSIQELPSSVKRLKGLEDLNLDGCYSLLSLPDSICNLRSLKTLNINSCMNLKKLPENIKSLQCLEKFYARWVNCQLPSLLGLCSLRELVVSHSNLRQGAILSDISCLYSLQRLNLSHCNLVEGDIPTEICHLSMLKVLDLSGNQFSSLPAGISQLSELRVIRLKHCKMLQEIPELPSSLRDIDAHDCAWLKTLSSSASLPWKRQLWCSLFNCFKSEVQDLECGSRWLDAKFYDIVYRGKGISIVMPGSCGIPEWIKHQKMGSGVTIELPMNWHEDKNLLGFVLCSLNVPAKDELASLHCRLIINGNHFESLYFITFGCYECDASDLVWLLYYPKIGIPARYRSNQWRNLKVIFYYININNRKPSKVEKSGVHLIYDQGDGSGAADTNVNIKRSLEDVENNPAEDPYNKRLRGPDPDHRTQNSPQLNQES</sequence>
<dbReference type="InterPro" id="IPR032675">
    <property type="entry name" value="LRR_dom_sf"/>
</dbReference>
<keyword evidence="6" id="KW-0520">NAD</keyword>
<dbReference type="InterPro" id="IPR055414">
    <property type="entry name" value="LRR_R13L4/SHOC2-like"/>
</dbReference>
<feature type="compositionally biased region" description="Basic and acidic residues" evidence="8">
    <location>
        <begin position="1129"/>
        <end position="1143"/>
    </location>
</feature>
<evidence type="ECO:0000259" key="9">
    <source>
        <dbReference type="PROSITE" id="PS50104"/>
    </source>
</evidence>
<gene>
    <name evidence="10" type="ORF">VitviT2T_028840</name>
</gene>
<feature type="region of interest" description="Disordered" evidence="8">
    <location>
        <begin position="1117"/>
        <end position="1153"/>
    </location>
</feature>
<dbReference type="SUPFAM" id="SSF46785">
    <property type="entry name" value="Winged helix' DNA-binding domain"/>
    <property type="match status" value="1"/>
</dbReference>
<proteinExistence type="predicted"/>
<evidence type="ECO:0000313" key="11">
    <source>
        <dbReference type="Proteomes" id="UP001227230"/>
    </source>
</evidence>
<dbReference type="InterPro" id="IPR042197">
    <property type="entry name" value="Apaf_helical"/>
</dbReference>
<reference evidence="10 11" key="1">
    <citation type="journal article" date="2023" name="Hortic Res">
        <title>The complete reference genome for grapevine (Vitis vinifera L.) genetics and breeding.</title>
        <authorList>
            <person name="Shi X."/>
            <person name="Cao S."/>
            <person name="Wang X."/>
            <person name="Huang S."/>
            <person name="Wang Y."/>
            <person name="Liu Z."/>
            <person name="Liu W."/>
            <person name="Leng X."/>
            <person name="Peng Y."/>
            <person name="Wang N."/>
            <person name="Wang Y."/>
            <person name="Ma Z."/>
            <person name="Xu X."/>
            <person name="Zhang F."/>
            <person name="Xue H."/>
            <person name="Zhong H."/>
            <person name="Wang Y."/>
            <person name="Zhang K."/>
            <person name="Velt A."/>
            <person name="Avia K."/>
            <person name="Holtgrawe D."/>
            <person name="Grimplet J."/>
            <person name="Matus J.T."/>
            <person name="Ware D."/>
            <person name="Wu X."/>
            <person name="Wang H."/>
            <person name="Liu C."/>
            <person name="Fang Y."/>
            <person name="Rustenholz C."/>
            <person name="Cheng Z."/>
            <person name="Xiao H."/>
            <person name="Zhou Y."/>
        </authorList>
    </citation>
    <scope>NUCLEOTIDE SEQUENCE [LARGE SCALE GENOMIC DNA]</scope>
    <source>
        <strain evidence="11">cv. Pinot noir / PN40024</strain>
        <tissue evidence="10">Leaf</tissue>
    </source>
</reference>
<feature type="compositionally biased region" description="Polar residues" evidence="8">
    <location>
        <begin position="1144"/>
        <end position="1153"/>
    </location>
</feature>
<dbReference type="SUPFAM" id="SSF52540">
    <property type="entry name" value="P-loop containing nucleoside triphosphate hydrolases"/>
    <property type="match status" value="1"/>
</dbReference>
<dbReference type="SMART" id="SM00369">
    <property type="entry name" value="LRR_TYP"/>
    <property type="match status" value="3"/>
</dbReference>
<dbReference type="PANTHER" id="PTHR11017:SF570">
    <property type="entry name" value="DISEASE RESISTANCE PROTEIN (TIR-NBS CLASS)-RELATED"/>
    <property type="match status" value="1"/>
</dbReference>
<dbReference type="Pfam" id="PF00931">
    <property type="entry name" value="NB-ARC"/>
    <property type="match status" value="1"/>
</dbReference>
<dbReference type="Gene3D" id="3.80.10.10">
    <property type="entry name" value="Ribonuclease Inhibitor"/>
    <property type="match status" value="2"/>
</dbReference>
<dbReference type="PROSITE" id="PS50104">
    <property type="entry name" value="TIR"/>
    <property type="match status" value="1"/>
</dbReference>
<dbReference type="InterPro" id="IPR036390">
    <property type="entry name" value="WH_DNA-bd_sf"/>
</dbReference>
<comment type="catalytic activity">
    <reaction evidence="7">
        <text>NAD(+) + H2O = ADP-D-ribose + nicotinamide + H(+)</text>
        <dbReference type="Rhea" id="RHEA:16301"/>
        <dbReference type="ChEBI" id="CHEBI:15377"/>
        <dbReference type="ChEBI" id="CHEBI:15378"/>
        <dbReference type="ChEBI" id="CHEBI:17154"/>
        <dbReference type="ChEBI" id="CHEBI:57540"/>
        <dbReference type="ChEBI" id="CHEBI:57967"/>
        <dbReference type="EC" id="3.2.2.6"/>
    </reaction>
    <physiologicalReaction direction="left-to-right" evidence="7">
        <dbReference type="Rhea" id="RHEA:16302"/>
    </physiologicalReaction>
</comment>
<dbReference type="EC" id="3.2.2.6" evidence="1"/>